<dbReference type="EMBL" id="JAESVD010000004">
    <property type="protein sequence ID" value="MBL4913149.1"/>
    <property type="molecule type" value="Genomic_DNA"/>
</dbReference>
<evidence type="ECO:0000256" key="3">
    <source>
        <dbReference type="ARBA" id="ARBA00023125"/>
    </source>
</evidence>
<proteinExistence type="inferred from homology"/>
<dbReference type="InterPro" id="IPR005119">
    <property type="entry name" value="LysR_subst-bd"/>
</dbReference>
<reference evidence="6 7" key="1">
    <citation type="submission" date="2021-01" db="EMBL/GenBank/DDBJ databases">
        <title>Genome sequence of Shewanella schlegeliana JCM 11561.</title>
        <authorList>
            <person name="Zhang H."/>
            <person name="Li C."/>
        </authorList>
    </citation>
    <scope>NUCLEOTIDE SEQUENCE [LARGE SCALE GENOMIC DNA]</scope>
    <source>
        <strain evidence="6 7">JCM 11561</strain>
    </source>
</reference>
<dbReference type="InterPro" id="IPR058163">
    <property type="entry name" value="LysR-type_TF_proteobact-type"/>
</dbReference>
<organism evidence="6 7">
    <name type="scientific">Shewanella schlegeliana</name>
    <dbReference type="NCBI Taxonomy" id="190308"/>
    <lineage>
        <taxon>Bacteria</taxon>
        <taxon>Pseudomonadati</taxon>
        <taxon>Pseudomonadota</taxon>
        <taxon>Gammaproteobacteria</taxon>
        <taxon>Alteromonadales</taxon>
        <taxon>Shewanellaceae</taxon>
        <taxon>Shewanella</taxon>
    </lineage>
</organism>
<evidence type="ECO:0000256" key="1">
    <source>
        <dbReference type="ARBA" id="ARBA00009437"/>
    </source>
</evidence>
<dbReference type="PANTHER" id="PTHR30537">
    <property type="entry name" value="HTH-TYPE TRANSCRIPTIONAL REGULATOR"/>
    <property type="match status" value="1"/>
</dbReference>
<dbReference type="InterPro" id="IPR000847">
    <property type="entry name" value="LysR_HTH_N"/>
</dbReference>
<dbReference type="RefSeq" id="WP_202721425.1">
    <property type="nucleotide sequence ID" value="NZ_BPEX01000008.1"/>
</dbReference>
<feature type="domain" description="HTH lysR-type" evidence="5">
    <location>
        <begin position="2"/>
        <end position="59"/>
    </location>
</feature>
<dbReference type="SUPFAM" id="SSF46785">
    <property type="entry name" value="Winged helix' DNA-binding domain"/>
    <property type="match status" value="1"/>
</dbReference>
<dbReference type="SUPFAM" id="SSF53850">
    <property type="entry name" value="Periplasmic binding protein-like II"/>
    <property type="match status" value="1"/>
</dbReference>
<keyword evidence="2" id="KW-0805">Transcription regulation</keyword>
<dbReference type="Proteomes" id="UP000604898">
    <property type="component" value="Unassembled WGS sequence"/>
</dbReference>
<gene>
    <name evidence="6" type="ORF">JMA39_08345</name>
</gene>
<dbReference type="Gene3D" id="3.40.190.290">
    <property type="match status" value="1"/>
</dbReference>
<dbReference type="InterPro" id="IPR036390">
    <property type="entry name" value="WH_DNA-bd_sf"/>
</dbReference>
<accession>A0ABS1SXM0</accession>
<evidence type="ECO:0000256" key="4">
    <source>
        <dbReference type="ARBA" id="ARBA00023163"/>
    </source>
</evidence>
<dbReference type="Pfam" id="PF03466">
    <property type="entry name" value="LysR_substrate"/>
    <property type="match status" value="1"/>
</dbReference>
<dbReference type="PANTHER" id="PTHR30537:SF5">
    <property type="entry name" value="HTH-TYPE TRANSCRIPTIONAL ACTIVATOR TTDR-RELATED"/>
    <property type="match status" value="1"/>
</dbReference>
<keyword evidence="4" id="KW-0804">Transcription</keyword>
<comment type="caution">
    <text evidence="6">The sequence shown here is derived from an EMBL/GenBank/DDBJ whole genome shotgun (WGS) entry which is preliminary data.</text>
</comment>
<dbReference type="Pfam" id="PF00126">
    <property type="entry name" value="HTH_1"/>
    <property type="match status" value="1"/>
</dbReference>
<name>A0ABS1SXM0_9GAMM</name>
<keyword evidence="3" id="KW-0238">DNA-binding</keyword>
<protein>
    <submittedName>
        <fullName evidence="6">LysR family transcriptional regulator</fullName>
    </submittedName>
</protein>
<dbReference type="Gene3D" id="1.10.10.10">
    <property type="entry name" value="Winged helix-like DNA-binding domain superfamily/Winged helix DNA-binding domain"/>
    <property type="match status" value="1"/>
</dbReference>
<sequence length="324" mass="36631">MITTEDLRFITTIASHRTLADAARALNITPPSVTLRLQHIERKLSIKLIQRPSRIVSLTEEGQLLLDKGLPILRGLDELQEQLDELKEHVCGKLRVLAPLGFGNDYIAPLLGEYKVSHPQLDIELELSDNPNWSAHHKWDIIIYIGALNDSSLKMITLAANQRFLCASPKYLKQMGTPKAPQDLLKHRCIALRENNEDVTLWSFTKLSHDKQADDRLTDASYNNDKLEMVRITPTLASNEGRVIKDWATAGLGIIMRSEWDVQPQINSGELVRLLPEYGLPNANIVALLSSPEKERSARISGFIQLLKERLNPQPWKYSPIACR</sequence>
<comment type="similarity">
    <text evidence="1">Belongs to the LysR transcriptional regulatory family.</text>
</comment>
<keyword evidence="7" id="KW-1185">Reference proteome</keyword>
<evidence type="ECO:0000256" key="2">
    <source>
        <dbReference type="ARBA" id="ARBA00023015"/>
    </source>
</evidence>
<dbReference type="InterPro" id="IPR036388">
    <property type="entry name" value="WH-like_DNA-bd_sf"/>
</dbReference>
<evidence type="ECO:0000259" key="5">
    <source>
        <dbReference type="PROSITE" id="PS50931"/>
    </source>
</evidence>
<evidence type="ECO:0000313" key="7">
    <source>
        <dbReference type="Proteomes" id="UP000604898"/>
    </source>
</evidence>
<dbReference type="PROSITE" id="PS50931">
    <property type="entry name" value="HTH_LYSR"/>
    <property type="match status" value="1"/>
</dbReference>
<evidence type="ECO:0000313" key="6">
    <source>
        <dbReference type="EMBL" id="MBL4913149.1"/>
    </source>
</evidence>